<keyword evidence="6" id="KW-1185">Reference proteome</keyword>
<evidence type="ECO:0000313" key="6">
    <source>
        <dbReference type="Proteomes" id="UP001562354"/>
    </source>
</evidence>
<keyword evidence="3" id="KW-0560">Oxidoreductase</keyword>
<accession>A0ABR3PMJ8</accession>
<protein>
    <recommendedName>
        <fullName evidence="4">FAD-binding domain-containing protein</fullName>
    </recommendedName>
</protein>
<dbReference type="RefSeq" id="XP_069203633.1">
    <property type="nucleotide sequence ID" value="XM_069340163.1"/>
</dbReference>
<evidence type="ECO:0000313" key="5">
    <source>
        <dbReference type="EMBL" id="KAL1310784.1"/>
    </source>
</evidence>
<name>A0ABR3PMJ8_9PEZI</name>
<comment type="caution">
    <text evidence="5">The sequence shown here is derived from an EMBL/GenBank/DDBJ whole genome shotgun (WGS) entry which is preliminary data.</text>
</comment>
<dbReference type="PANTHER" id="PTHR46865:SF2">
    <property type="entry name" value="MONOOXYGENASE"/>
    <property type="match status" value="1"/>
</dbReference>
<reference evidence="5 6" key="1">
    <citation type="submission" date="2024-07" db="EMBL/GenBank/DDBJ databases">
        <title>Draft sequence of the Neodothiora populina.</title>
        <authorList>
            <person name="Drown D.D."/>
            <person name="Schuette U.S."/>
            <person name="Buechlein A.B."/>
            <person name="Rusch D.R."/>
            <person name="Winton L.W."/>
            <person name="Adams G.A."/>
        </authorList>
    </citation>
    <scope>NUCLEOTIDE SEQUENCE [LARGE SCALE GENOMIC DNA]</scope>
    <source>
        <strain evidence="5 6">CPC 39397</strain>
    </source>
</reference>
<evidence type="ECO:0000256" key="3">
    <source>
        <dbReference type="ARBA" id="ARBA00023002"/>
    </source>
</evidence>
<dbReference type="SUPFAM" id="SSF51905">
    <property type="entry name" value="FAD/NAD(P)-binding domain"/>
    <property type="match status" value="1"/>
</dbReference>
<keyword evidence="1" id="KW-0285">Flavoprotein</keyword>
<evidence type="ECO:0000256" key="2">
    <source>
        <dbReference type="ARBA" id="ARBA00022827"/>
    </source>
</evidence>
<dbReference type="Pfam" id="PF01494">
    <property type="entry name" value="FAD_binding_3"/>
    <property type="match status" value="1"/>
</dbReference>
<dbReference type="Gene3D" id="3.50.50.60">
    <property type="entry name" value="FAD/NAD(P)-binding domain"/>
    <property type="match status" value="1"/>
</dbReference>
<gene>
    <name evidence="5" type="ORF">AAFC00_001029</name>
</gene>
<feature type="domain" description="FAD-binding" evidence="4">
    <location>
        <begin position="4"/>
        <end position="343"/>
    </location>
</feature>
<dbReference type="InterPro" id="IPR002938">
    <property type="entry name" value="FAD-bd"/>
</dbReference>
<proteinExistence type="predicted"/>
<dbReference type="PRINTS" id="PR00420">
    <property type="entry name" value="RNGMNOXGNASE"/>
</dbReference>
<keyword evidence="2" id="KW-0274">FAD</keyword>
<dbReference type="PANTHER" id="PTHR46865">
    <property type="entry name" value="OXIDOREDUCTASE-RELATED"/>
    <property type="match status" value="1"/>
</dbReference>
<evidence type="ECO:0000256" key="1">
    <source>
        <dbReference type="ARBA" id="ARBA00022630"/>
    </source>
</evidence>
<dbReference type="GeneID" id="95974732"/>
<dbReference type="InterPro" id="IPR036188">
    <property type="entry name" value="FAD/NAD-bd_sf"/>
</dbReference>
<dbReference type="Proteomes" id="UP001562354">
    <property type="component" value="Unassembled WGS sequence"/>
</dbReference>
<sequence length="398" mass="43495">MISKVLISGAGIAGPTLAFWLNRAGIETTIVERAPSVPTAGQQIDIRGPAREVIKRMGLEDVIRSKTTDERGLAFIDSTGKTRAAYGVDASGGDSFSSDIEILRGDLASIFYEATKDTTEYKFGDTIAELHQSNDGVEVHFASGASQRFDLVIAADGMRSTTRKITFDSDDSLKHLGMYTCYFTIPANDTDGEWAKWYNAPGRRCILARPDGHGSLRTYLSVMSGAAAHYHELDTNGQKRLMREIFSDAGWESERILDSMDAATDFYMQDIAQVKMPSWSRDRVALLGDAAYCPSPISGMGTSVAMEGAYVLAGEIARHRDNEDHTKGLQAYERKMRPRIEKAQELPPGAPALANPQTSWGISVMLFVLGLASWLGVATWFSGGPAAADEAQFEEYEF</sequence>
<evidence type="ECO:0000259" key="4">
    <source>
        <dbReference type="Pfam" id="PF01494"/>
    </source>
</evidence>
<dbReference type="InterPro" id="IPR051704">
    <property type="entry name" value="FAD_aromatic-hydroxylase"/>
</dbReference>
<organism evidence="5 6">
    <name type="scientific">Neodothiora populina</name>
    <dbReference type="NCBI Taxonomy" id="2781224"/>
    <lineage>
        <taxon>Eukaryota</taxon>
        <taxon>Fungi</taxon>
        <taxon>Dikarya</taxon>
        <taxon>Ascomycota</taxon>
        <taxon>Pezizomycotina</taxon>
        <taxon>Dothideomycetes</taxon>
        <taxon>Dothideomycetidae</taxon>
        <taxon>Dothideales</taxon>
        <taxon>Dothioraceae</taxon>
        <taxon>Neodothiora</taxon>
    </lineage>
</organism>
<dbReference type="EMBL" id="JBFMKM010000003">
    <property type="protein sequence ID" value="KAL1310784.1"/>
    <property type="molecule type" value="Genomic_DNA"/>
</dbReference>